<name>A0ABN0XEE8_9LACT</name>
<feature type="compositionally biased region" description="Low complexity" evidence="1">
    <location>
        <begin position="405"/>
        <end position="415"/>
    </location>
</feature>
<dbReference type="Gene3D" id="3.30.750.140">
    <property type="match status" value="1"/>
</dbReference>
<sequence>MENIQTIPIYRTEPVQKETVHVNEEEFALQFQKFSFMKDEESSKESGLQPSSDSASTESVENKEDVESEDRVFTLINPFLHIQTETMKVKTEVISHSDLVINGDVLSEDSTYEKLLADFGQSNRSDDSVSLQLLQISETVGMSEGSPDLEVQFLNKALVEPTEQALFKDNKFIQPSDITDIKEPTSLLKDEEQVVLAVNRSDHSKEPTQSVEAIDQTMRSVTVEETDTTLKSIVSEINSENESKLSSDKVINSDEDETLSHTFSMNEVKQTNEEITKPVQSTPSLTIPVVTKEEGMEMIKEMVTETLVDDNGVETVRSTIKLTPESLGEVEIELVSTDKGLTGKIVFQSEEAKQWMEREWEQFKLPLETKGVSFQTLELTVSQPIQNHTLQSQLGKFSFSESFSQSQQDQAANQQTNHGEGIIGNDETENSLEQGEAQQLNGLNVYV</sequence>
<dbReference type="InterPro" id="IPR021136">
    <property type="entry name" value="Flagellar_hook_control-like_C"/>
</dbReference>
<feature type="region of interest" description="Disordered" evidence="1">
    <location>
        <begin position="405"/>
        <end position="426"/>
    </location>
</feature>
<feature type="region of interest" description="Disordered" evidence="1">
    <location>
        <begin position="40"/>
        <end position="67"/>
    </location>
</feature>
<feature type="compositionally biased region" description="Polar residues" evidence="1">
    <location>
        <begin position="45"/>
        <end position="59"/>
    </location>
</feature>
<accession>A0ABN0XEE8</accession>
<dbReference type="Proteomes" id="UP001501166">
    <property type="component" value="Unassembled WGS sequence"/>
</dbReference>
<dbReference type="InterPro" id="IPR038610">
    <property type="entry name" value="FliK-like_C_sf"/>
</dbReference>
<evidence type="ECO:0000256" key="1">
    <source>
        <dbReference type="SAM" id="MobiDB-lite"/>
    </source>
</evidence>
<evidence type="ECO:0000313" key="3">
    <source>
        <dbReference type="EMBL" id="GAA0362099.1"/>
    </source>
</evidence>
<comment type="caution">
    <text evidence="3">The sequence shown here is derived from an EMBL/GenBank/DDBJ whole genome shotgun (WGS) entry which is preliminary data.</text>
</comment>
<protein>
    <recommendedName>
        <fullName evidence="2">Flagellar hook-length control protein-like C-terminal domain-containing protein</fullName>
    </recommendedName>
</protein>
<evidence type="ECO:0000259" key="2">
    <source>
        <dbReference type="Pfam" id="PF02120"/>
    </source>
</evidence>
<gene>
    <name evidence="3" type="ORF">GCM10008932_13420</name>
</gene>
<organism evidence="3 4">
    <name type="scientific">Alkalibacterium iburiense</name>
    <dbReference type="NCBI Taxonomy" id="290589"/>
    <lineage>
        <taxon>Bacteria</taxon>
        <taxon>Bacillati</taxon>
        <taxon>Bacillota</taxon>
        <taxon>Bacilli</taxon>
        <taxon>Lactobacillales</taxon>
        <taxon>Carnobacteriaceae</taxon>
        <taxon>Alkalibacterium</taxon>
    </lineage>
</organism>
<dbReference type="EMBL" id="BAAACW010000080">
    <property type="protein sequence ID" value="GAA0362099.1"/>
    <property type="molecule type" value="Genomic_DNA"/>
</dbReference>
<evidence type="ECO:0000313" key="4">
    <source>
        <dbReference type="Proteomes" id="UP001501166"/>
    </source>
</evidence>
<proteinExistence type="predicted"/>
<keyword evidence="4" id="KW-1185">Reference proteome</keyword>
<dbReference type="Pfam" id="PF02120">
    <property type="entry name" value="Flg_hook"/>
    <property type="match status" value="1"/>
</dbReference>
<feature type="domain" description="Flagellar hook-length control protein-like C-terminal" evidence="2">
    <location>
        <begin position="317"/>
        <end position="384"/>
    </location>
</feature>
<dbReference type="RefSeq" id="WP_343754978.1">
    <property type="nucleotide sequence ID" value="NZ_BAAACW010000080.1"/>
</dbReference>
<reference evidence="3 4" key="1">
    <citation type="journal article" date="2019" name="Int. J. Syst. Evol. Microbiol.">
        <title>The Global Catalogue of Microorganisms (GCM) 10K type strain sequencing project: providing services to taxonomists for standard genome sequencing and annotation.</title>
        <authorList>
            <consortium name="The Broad Institute Genomics Platform"/>
            <consortium name="The Broad Institute Genome Sequencing Center for Infectious Disease"/>
            <person name="Wu L."/>
            <person name="Ma J."/>
        </authorList>
    </citation>
    <scope>NUCLEOTIDE SEQUENCE [LARGE SCALE GENOMIC DNA]</scope>
    <source>
        <strain evidence="3 4">JCM 12662</strain>
    </source>
</reference>